<accession>A0ABN7Z6T6</accession>
<protein>
    <submittedName>
        <fullName evidence="1">Uncharacterized protein</fullName>
    </submittedName>
</protein>
<organism evidence="1 2">
    <name type="scientific">Cupriavidus laharis</name>
    <dbReference type="NCBI Taxonomy" id="151654"/>
    <lineage>
        <taxon>Bacteria</taxon>
        <taxon>Pseudomonadati</taxon>
        <taxon>Pseudomonadota</taxon>
        <taxon>Betaproteobacteria</taxon>
        <taxon>Burkholderiales</taxon>
        <taxon>Burkholderiaceae</taxon>
        <taxon>Cupriavidus</taxon>
    </lineage>
</organism>
<reference evidence="1 2" key="1">
    <citation type="submission" date="2021-08" db="EMBL/GenBank/DDBJ databases">
        <authorList>
            <person name="Peeters C."/>
        </authorList>
    </citation>
    <scope>NUCLEOTIDE SEQUENCE [LARGE SCALE GENOMIC DNA]</scope>
    <source>
        <strain evidence="1 2">LMG 23992</strain>
    </source>
</reference>
<keyword evidence="2" id="KW-1185">Reference proteome</keyword>
<comment type="caution">
    <text evidence="1">The sequence shown here is derived from an EMBL/GenBank/DDBJ whole genome shotgun (WGS) entry which is preliminary data.</text>
</comment>
<proteinExistence type="predicted"/>
<gene>
    <name evidence="1" type="ORF">LMG23992_04536</name>
</gene>
<dbReference type="Proteomes" id="UP000727654">
    <property type="component" value="Unassembled WGS sequence"/>
</dbReference>
<evidence type="ECO:0000313" key="2">
    <source>
        <dbReference type="Proteomes" id="UP000727654"/>
    </source>
</evidence>
<sequence>MISFQRMTFEIQTDIDIPLAAPFATVTLLNQYGIDWSIFRTQAQQARGKNDAS</sequence>
<name>A0ABN7Z6T6_9BURK</name>
<dbReference type="EMBL" id="CAJZAI010000015">
    <property type="protein sequence ID" value="CAG9181595.1"/>
    <property type="molecule type" value="Genomic_DNA"/>
</dbReference>
<evidence type="ECO:0000313" key="1">
    <source>
        <dbReference type="EMBL" id="CAG9181595.1"/>
    </source>
</evidence>